<gene>
    <name evidence="6" type="ORF">B5C34_02550</name>
</gene>
<dbReference type="AlphaFoldDB" id="A0A219B2T8"/>
<dbReference type="EMBL" id="NFZT01000001">
    <property type="protein sequence ID" value="OWV32443.1"/>
    <property type="molecule type" value="Genomic_DNA"/>
</dbReference>
<dbReference type="PANTHER" id="PTHR43701:SF2">
    <property type="entry name" value="MEMBRANE TRANSPORTER PROTEIN YJNA-RELATED"/>
    <property type="match status" value="1"/>
</dbReference>
<dbReference type="GO" id="GO:0005886">
    <property type="term" value="C:plasma membrane"/>
    <property type="evidence" value="ECO:0007669"/>
    <property type="project" value="UniProtKB-SubCell"/>
</dbReference>
<protein>
    <recommendedName>
        <fullName evidence="5">Probable membrane transporter protein</fullName>
    </recommendedName>
</protein>
<feature type="transmembrane region" description="Helical" evidence="5">
    <location>
        <begin position="175"/>
        <end position="199"/>
    </location>
</feature>
<feature type="transmembrane region" description="Helical" evidence="5">
    <location>
        <begin position="205"/>
        <end position="223"/>
    </location>
</feature>
<name>A0A219B2T8_9SPHN</name>
<comment type="caution">
    <text evidence="6">The sequence shown here is derived from an EMBL/GenBank/DDBJ whole genome shotgun (WGS) entry which is preliminary data.</text>
</comment>
<feature type="transmembrane region" description="Helical" evidence="5">
    <location>
        <begin position="43"/>
        <end position="63"/>
    </location>
</feature>
<evidence type="ECO:0000313" key="6">
    <source>
        <dbReference type="EMBL" id="OWV32443.1"/>
    </source>
</evidence>
<evidence type="ECO:0000256" key="3">
    <source>
        <dbReference type="ARBA" id="ARBA00022989"/>
    </source>
</evidence>
<keyword evidence="4 5" id="KW-0472">Membrane</keyword>
<keyword evidence="5" id="KW-1003">Cell membrane</keyword>
<evidence type="ECO:0000313" key="7">
    <source>
        <dbReference type="Proteomes" id="UP000198462"/>
    </source>
</evidence>
<feature type="transmembrane region" description="Helical" evidence="5">
    <location>
        <begin position="235"/>
        <end position="255"/>
    </location>
</feature>
<dbReference type="InterPro" id="IPR051598">
    <property type="entry name" value="TSUP/Inactive_protease-like"/>
</dbReference>
<dbReference type="PANTHER" id="PTHR43701">
    <property type="entry name" value="MEMBRANE TRANSPORTER PROTEIN MJ0441-RELATED"/>
    <property type="match status" value="1"/>
</dbReference>
<dbReference type="Proteomes" id="UP000198462">
    <property type="component" value="Unassembled WGS sequence"/>
</dbReference>
<keyword evidence="3 5" id="KW-1133">Transmembrane helix</keyword>
<proteinExistence type="inferred from homology"/>
<sequence length="256" mass="24894">METAIATLAVGGLIGAVLALIGGGGSILAVPLLVSFAGLSTHLAIGTAAVGVSLNALLAVIGHSRVGTVKWPCALVFGASGMAGAAAGAELGKATEPDLLLSLFGILMIAVGGLMFRGRRLAANAEVRLTRASAGELLPRLLPLGVGVGVMAGFFGIGGGFLIVPAIILATRMPIAMAIGSSLAVISVLGATTAASYALSGLVDWTAVLMLVAGGTAGAAIGLQVQKRLAGRQKLLERGFAAAVVAGGAAIAGGLP</sequence>
<evidence type="ECO:0000256" key="4">
    <source>
        <dbReference type="ARBA" id="ARBA00023136"/>
    </source>
</evidence>
<dbReference type="InterPro" id="IPR002781">
    <property type="entry name" value="TM_pro_TauE-like"/>
</dbReference>
<accession>A0A219B2T8</accession>
<evidence type="ECO:0000256" key="1">
    <source>
        <dbReference type="ARBA" id="ARBA00004141"/>
    </source>
</evidence>
<keyword evidence="2 5" id="KW-0812">Transmembrane</keyword>
<feature type="transmembrane region" description="Helical" evidence="5">
    <location>
        <begin position="99"/>
        <end position="116"/>
    </location>
</feature>
<feature type="transmembrane region" description="Helical" evidence="5">
    <location>
        <begin position="141"/>
        <end position="168"/>
    </location>
</feature>
<dbReference type="Pfam" id="PF01925">
    <property type="entry name" value="TauE"/>
    <property type="match status" value="1"/>
</dbReference>
<comment type="subcellular location">
    <subcellularLocation>
        <location evidence="5">Cell membrane</location>
        <topology evidence="5">Multi-pass membrane protein</topology>
    </subcellularLocation>
    <subcellularLocation>
        <location evidence="1">Membrane</location>
        <topology evidence="1">Multi-pass membrane protein</topology>
    </subcellularLocation>
</comment>
<keyword evidence="7" id="KW-1185">Reference proteome</keyword>
<evidence type="ECO:0000256" key="2">
    <source>
        <dbReference type="ARBA" id="ARBA00022692"/>
    </source>
</evidence>
<comment type="similarity">
    <text evidence="5">Belongs to the 4-toluene sulfonate uptake permease (TSUP) (TC 2.A.102) family.</text>
</comment>
<organism evidence="6 7">
    <name type="scientific">Pacificimonas flava</name>
    <dbReference type="NCBI Taxonomy" id="1234595"/>
    <lineage>
        <taxon>Bacteria</taxon>
        <taxon>Pseudomonadati</taxon>
        <taxon>Pseudomonadota</taxon>
        <taxon>Alphaproteobacteria</taxon>
        <taxon>Sphingomonadales</taxon>
        <taxon>Sphingosinicellaceae</taxon>
        <taxon>Pacificimonas</taxon>
    </lineage>
</organism>
<reference evidence="7" key="1">
    <citation type="submission" date="2017-05" db="EMBL/GenBank/DDBJ databases">
        <authorList>
            <person name="Lin X."/>
        </authorList>
    </citation>
    <scope>NUCLEOTIDE SEQUENCE [LARGE SCALE GENOMIC DNA]</scope>
    <source>
        <strain evidence="7">JLT2012</strain>
    </source>
</reference>
<dbReference type="RefSeq" id="WP_088711239.1">
    <property type="nucleotide sequence ID" value="NZ_NFZT01000001.1"/>
</dbReference>
<dbReference type="OrthoDB" id="9151526at2"/>
<feature type="transmembrane region" description="Helical" evidence="5">
    <location>
        <begin position="12"/>
        <end position="36"/>
    </location>
</feature>
<evidence type="ECO:0000256" key="5">
    <source>
        <dbReference type="RuleBase" id="RU363041"/>
    </source>
</evidence>